<dbReference type="WBParaSite" id="Pan_g23325.t1">
    <property type="protein sequence ID" value="Pan_g23325.t1"/>
    <property type="gene ID" value="Pan_g23325"/>
</dbReference>
<feature type="chain" id="PRO_5028906244" evidence="7">
    <location>
        <begin position="26"/>
        <end position="159"/>
    </location>
</feature>
<feature type="domain" description="MARVEL" evidence="8">
    <location>
        <begin position="1"/>
        <end position="132"/>
    </location>
</feature>
<comment type="subcellular location">
    <subcellularLocation>
        <location evidence="1">Membrane</location>
        <topology evidence="1">Multi-pass membrane protein</topology>
    </subcellularLocation>
</comment>
<keyword evidence="9" id="KW-1185">Reference proteome</keyword>
<name>A0A7E4VRM6_PANRE</name>
<protein>
    <submittedName>
        <fullName evidence="10">MARVEL domain-containing protein</fullName>
    </submittedName>
</protein>
<evidence type="ECO:0000256" key="1">
    <source>
        <dbReference type="ARBA" id="ARBA00004141"/>
    </source>
</evidence>
<evidence type="ECO:0000259" key="8">
    <source>
        <dbReference type="PROSITE" id="PS51225"/>
    </source>
</evidence>
<dbReference type="InterPro" id="IPR008253">
    <property type="entry name" value="Marvel"/>
</dbReference>
<proteinExistence type="predicted"/>
<keyword evidence="7" id="KW-0732">Signal</keyword>
<keyword evidence="2 5" id="KW-0812">Transmembrane</keyword>
<feature type="transmembrane region" description="Helical" evidence="6">
    <location>
        <begin position="107"/>
        <end position="128"/>
    </location>
</feature>
<feature type="signal peptide" evidence="7">
    <location>
        <begin position="1"/>
        <end position="25"/>
    </location>
</feature>
<evidence type="ECO:0000256" key="3">
    <source>
        <dbReference type="ARBA" id="ARBA00022989"/>
    </source>
</evidence>
<accession>A0A7E4VRM6</accession>
<dbReference type="GO" id="GO:0016020">
    <property type="term" value="C:membrane"/>
    <property type="evidence" value="ECO:0007669"/>
    <property type="project" value="UniProtKB-SubCell"/>
</dbReference>
<feature type="transmembrane region" description="Helical" evidence="6">
    <location>
        <begin position="37"/>
        <end position="59"/>
    </location>
</feature>
<keyword evidence="3 6" id="KW-1133">Transmembrane helix</keyword>
<reference evidence="9" key="1">
    <citation type="journal article" date="2013" name="Genetics">
        <title>The draft genome and transcriptome of Panagrellus redivivus are shaped by the harsh demands of a free-living lifestyle.</title>
        <authorList>
            <person name="Srinivasan J."/>
            <person name="Dillman A.R."/>
            <person name="Macchietto M.G."/>
            <person name="Heikkinen L."/>
            <person name="Lakso M."/>
            <person name="Fracchia K.M."/>
            <person name="Antoshechkin I."/>
            <person name="Mortazavi A."/>
            <person name="Wong G."/>
            <person name="Sternberg P.W."/>
        </authorList>
    </citation>
    <scope>NUCLEOTIDE SEQUENCE [LARGE SCALE GENOMIC DNA]</scope>
    <source>
        <strain evidence="9">MT8872</strain>
    </source>
</reference>
<dbReference type="AlphaFoldDB" id="A0A7E4VRM6"/>
<organism evidence="9 10">
    <name type="scientific">Panagrellus redivivus</name>
    <name type="common">Microworm</name>
    <dbReference type="NCBI Taxonomy" id="6233"/>
    <lineage>
        <taxon>Eukaryota</taxon>
        <taxon>Metazoa</taxon>
        <taxon>Ecdysozoa</taxon>
        <taxon>Nematoda</taxon>
        <taxon>Chromadorea</taxon>
        <taxon>Rhabditida</taxon>
        <taxon>Tylenchina</taxon>
        <taxon>Panagrolaimomorpha</taxon>
        <taxon>Panagrolaimoidea</taxon>
        <taxon>Panagrolaimidae</taxon>
        <taxon>Panagrellus</taxon>
    </lineage>
</organism>
<evidence type="ECO:0000256" key="5">
    <source>
        <dbReference type="PROSITE-ProRule" id="PRU00581"/>
    </source>
</evidence>
<evidence type="ECO:0000313" key="10">
    <source>
        <dbReference type="WBParaSite" id="Pan_g23325.t1"/>
    </source>
</evidence>
<keyword evidence="4 5" id="KW-0472">Membrane</keyword>
<feature type="transmembrane region" description="Helical" evidence="6">
    <location>
        <begin position="71"/>
        <end position="95"/>
    </location>
</feature>
<evidence type="ECO:0000256" key="6">
    <source>
        <dbReference type="SAM" id="Phobius"/>
    </source>
</evidence>
<evidence type="ECO:0000256" key="7">
    <source>
        <dbReference type="SAM" id="SignalP"/>
    </source>
</evidence>
<evidence type="ECO:0000256" key="4">
    <source>
        <dbReference type="ARBA" id="ARBA00023136"/>
    </source>
</evidence>
<evidence type="ECO:0000256" key="2">
    <source>
        <dbReference type="ARBA" id="ARBA00022692"/>
    </source>
</evidence>
<reference evidence="10" key="2">
    <citation type="submission" date="2020-10" db="UniProtKB">
        <authorList>
            <consortium name="WormBaseParasite"/>
        </authorList>
    </citation>
    <scope>IDENTIFICATION</scope>
</reference>
<dbReference type="Proteomes" id="UP000492821">
    <property type="component" value="Unassembled WGS sequence"/>
</dbReference>
<dbReference type="PROSITE" id="PS51225">
    <property type="entry name" value="MARVEL"/>
    <property type="match status" value="1"/>
</dbReference>
<evidence type="ECO:0000313" key="9">
    <source>
        <dbReference type="Proteomes" id="UP000492821"/>
    </source>
</evidence>
<sequence length="159" mass="17205">MTLPNALKPALFLLVILTMILGGASSPEKGHSFSGGWFFWLNTIVQLIFLIVVIGFFLLEIERLMTCGRDSWPIAEMVYSGVFFVCNIVNIFITANWHGVSTNGTPVAAALASFALAILYALGGVMMYRIWRGIVKAGVTQNPTGSTQPGNIQGMHPGI</sequence>